<keyword evidence="1" id="KW-0472">Membrane</keyword>
<evidence type="ECO:0008006" key="4">
    <source>
        <dbReference type="Google" id="ProtNLM"/>
    </source>
</evidence>
<name>A0ABP4SEP5_9ACTN</name>
<feature type="transmembrane region" description="Helical" evidence="1">
    <location>
        <begin position="35"/>
        <end position="54"/>
    </location>
</feature>
<evidence type="ECO:0000256" key="1">
    <source>
        <dbReference type="SAM" id="Phobius"/>
    </source>
</evidence>
<keyword evidence="1" id="KW-0812">Transmembrane</keyword>
<keyword evidence="1" id="KW-1133">Transmembrane helix</keyword>
<dbReference type="EMBL" id="BAAANF010000002">
    <property type="protein sequence ID" value="GAA1668614.1"/>
    <property type="molecule type" value="Genomic_DNA"/>
</dbReference>
<proteinExistence type="predicted"/>
<protein>
    <recommendedName>
        <fullName evidence="4">MFS transporter</fullName>
    </recommendedName>
</protein>
<evidence type="ECO:0000313" key="2">
    <source>
        <dbReference type="EMBL" id="GAA1668614.1"/>
    </source>
</evidence>
<dbReference type="Proteomes" id="UP001500280">
    <property type="component" value="Unassembled WGS sequence"/>
</dbReference>
<organism evidence="2 3">
    <name type="scientific">Kribbella yunnanensis</name>
    <dbReference type="NCBI Taxonomy" id="190194"/>
    <lineage>
        <taxon>Bacteria</taxon>
        <taxon>Bacillati</taxon>
        <taxon>Actinomycetota</taxon>
        <taxon>Actinomycetes</taxon>
        <taxon>Propionibacteriales</taxon>
        <taxon>Kribbellaceae</taxon>
        <taxon>Kribbella</taxon>
    </lineage>
</organism>
<comment type="caution">
    <text evidence="2">The sequence shown here is derived from an EMBL/GenBank/DDBJ whole genome shotgun (WGS) entry which is preliminary data.</text>
</comment>
<keyword evidence="3" id="KW-1185">Reference proteome</keyword>
<feature type="transmembrane region" description="Helical" evidence="1">
    <location>
        <begin position="91"/>
        <end position="113"/>
    </location>
</feature>
<feature type="transmembrane region" description="Helical" evidence="1">
    <location>
        <begin position="12"/>
        <end position="29"/>
    </location>
</feature>
<accession>A0ABP4SEP5</accession>
<evidence type="ECO:0000313" key="3">
    <source>
        <dbReference type="Proteomes" id="UP001500280"/>
    </source>
</evidence>
<dbReference type="RefSeq" id="WP_344145380.1">
    <property type="nucleotide sequence ID" value="NZ_BAAANF010000002.1"/>
</dbReference>
<feature type="transmembrane region" description="Helical" evidence="1">
    <location>
        <begin position="61"/>
        <end position="79"/>
    </location>
</feature>
<sequence length="180" mass="18461">MRAQAGTTSMTTSAVAALSVVVAAVGHVLAGGGPIPLAVVAPLLALTGVCWLLGEYLADEPVLVAVVLAGVQLFVHVTLDSVHHPMPMSSGMGGSVLMTFTHLAALSAGVLAVGRAHEWGRRVAGILARLWPVVPVVTVVRPVSAVQVVVSSTPRIVRRWVGSNVSRRGPPVVGVDPVLL</sequence>
<gene>
    <name evidence="2" type="ORF">GCM10009745_08800</name>
</gene>
<reference evidence="3" key="1">
    <citation type="journal article" date="2019" name="Int. J. Syst. Evol. Microbiol.">
        <title>The Global Catalogue of Microorganisms (GCM) 10K type strain sequencing project: providing services to taxonomists for standard genome sequencing and annotation.</title>
        <authorList>
            <consortium name="The Broad Institute Genomics Platform"/>
            <consortium name="The Broad Institute Genome Sequencing Center for Infectious Disease"/>
            <person name="Wu L."/>
            <person name="Ma J."/>
        </authorList>
    </citation>
    <scope>NUCLEOTIDE SEQUENCE [LARGE SCALE GENOMIC DNA]</scope>
    <source>
        <strain evidence="3">JCM 14307</strain>
    </source>
</reference>